<organism evidence="1 2">
    <name type="scientific">Miscanthus lutarioriparius</name>
    <dbReference type="NCBI Taxonomy" id="422564"/>
    <lineage>
        <taxon>Eukaryota</taxon>
        <taxon>Viridiplantae</taxon>
        <taxon>Streptophyta</taxon>
        <taxon>Embryophyta</taxon>
        <taxon>Tracheophyta</taxon>
        <taxon>Spermatophyta</taxon>
        <taxon>Magnoliopsida</taxon>
        <taxon>Liliopsida</taxon>
        <taxon>Poales</taxon>
        <taxon>Poaceae</taxon>
        <taxon>PACMAD clade</taxon>
        <taxon>Panicoideae</taxon>
        <taxon>Andropogonodae</taxon>
        <taxon>Andropogoneae</taxon>
        <taxon>Saccharinae</taxon>
        <taxon>Miscanthus</taxon>
    </lineage>
</organism>
<dbReference type="AlphaFoldDB" id="A0A811MNZ5"/>
<gene>
    <name evidence="1" type="ORF">NCGR_LOCUS8488</name>
</gene>
<proteinExistence type="predicted"/>
<dbReference type="Proteomes" id="UP000604825">
    <property type="component" value="Unassembled WGS sequence"/>
</dbReference>
<evidence type="ECO:0000313" key="1">
    <source>
        <dbReference type="EMBL" id="CAD6212737.1"/>
    </source>
</evidence>
<comment type="caution">
    <text evidence="1">The sequence shown here is derived from an EMBL/GenBank/DDBJ whole genome shotgun (WGS) entry which is preliminary data.</text>
</comment>
<sequence>MPHAETLAVRAGGRERPAPTPPLAVVPCFRVETLANDSSGGCVDDEVHMHSGCTAMPGKKLASQLAVTWIPCSSGCTEVAYHLCISRSDCALIEVESLSSLIVLGKLPEFRRRLLRLAENLTVDVDAQISLFELDCTYLKAKFICWFQGSRPIMTAKNKFGVAAKMSLTPSAPTQEEKLIG</sequence>
<dbReference type="EMBL" id="CAJGYO010000002">
    <property type="protein sequence ID" value="CAD6212737.1"/>
    <property type="molecule type" value="Genomic_DNA"/>
</dbReference>
<name>A0A811MNZ5_9POAL</name>
<keyword evidence="2" id="KW-1185">Reference proteome</keyword>
<evidence type="ECO:0000313" key="2">
    <source>
        <dbReference type="Proteomes" id="UP000604825"/>
    </source>
</evidence>
<accession>A0A811MNZ5</accession>
<protein>
    <submittedName>
        <fullName evidence="1">Uncharacterized protein</fullName>
    </submittedName>
</protein>
<reference evidence="1" key="1">
    <citation type="submission" date="2020-10" db="EMBL/GenBank/DDBJ databases">
        <authorList>
            <person name="Han B."/>
            <person name="Lu T."/>
            <person name="Zhao Q."/>
            <person name="Huang X."/>
            <person name="Zhao Y."/>
        </authorList>
    </citation>
    <scope>NUCLEOTIDE SEQUENCE</scope>
</reference>